<evidence type="ECO:0000313" key="2">
    <source>
        <dbReference type="EMBL" id="VAW00446.1"/>
    </source>
</evidence>
<evidence type="ECO:0000259" key="1">
    <source>
        <dbReference type="PROSITE" id="PS50931"/>
    </source>
</evidence>
<dbReference type="EMBL" id="UOEG01000208">
    <property type="protein sequence ID" value="VAW00446.1"/>
    <property type="molecule type" value="Genomic_DNA"/>
</dbReference>
<name>A0A3B0T0B7_9ZZZZ</name>
<dbReference type="PRINTS" id="PR00039">
    <property type="entry name" value="HTHLYSR"/>
</dbReference>
<dbReference type="PROSITE" id="PS50931">
    <property type="entry name" value="HTH_LYSR"/>
    <property type="match status" value="1"/>
</dbReference>
<gene>
    <name evidence="2" type="ORF">MNBD_ALPHA07-1</name>
</gene>
<sequence length="46" mass="4836">MVAADERSISAAARRLDVSASAVSQQLTNLETAVGAILLQRNARPI</sequence>
<dbReference type="Gene3D" id="1.10.10.10">
    <property type="entry name" value="Winged helix-like DNA-binding domain superfamily/Winged helix DNA-binding domain"/>
    <property type="match status" value="1"/>
</dbReference>
<dbReference type="AlphaFoldDB" id="A0A3B0T0B7"/>
<dbReference type="InterPro" id="IPR000847">
    <property type="entry name" value="LysR_HTH_N"/>
</dbReference>
<dbReference type="InterPro" id="IPR036390">
    <property type="entry name" value="WH_DNA-bd_sf"/>
</dbReference>
<dbReference type="SUPFAM" id="SSF46785">
    <property type="entry name" value="Winged helix' DNA-binding domain"/>
    <property type="match status" value="1"/>
</dbReference>
<dbReference type="Pfam" id="PF00126">
    <property type="entry name" value="HTH_1"/>
    <property type="match status" value="1"/>
</dbReference>
<accession>A0A3B0T0B7</accession>
<feature type="non-terminal residue" evidence="2">
    <location>
        <position position="46"/>
    </location>
</feature>
<dbReference type="GO" id="GO:0003700">
    <property type="term" value="F:DNA-binding transcription factor activity"/>
    <property type="evidence" value="ECO:0007669"/>
    <property type="project" value="InterPro"/>
</dbReference>
<organism evidence="2">
    <name type="scientific">hydrothermal vent metagenome</name>
    <dbReference type="NCBI Taxonomy" id="652676"/>
    <lineage>
        <taxon>unclassified sequences</taxon>
        <taxon>metagenomes</taxon>
        <taxon>ecological metagenomes</taxon>
    </lineage>
</organism>
<feature type="domain" description="HTH lysR-type" evidence="1">
    <location>
        <begin position="1"/>
        <end position="46"/>
    </location>
</feature>
<reference evidence="2" key="1">
    <citation type="submission" date="2018-06" db="EMBL/GenBank/DDBJ databases">
        <authorList>
            <person name="Zhirakovskaya E."/>
        </authorList>
    </citation>
    <scope>NUCLEOTIDE SEQUENCE</scope>
</reference>
<protein>
    <submittedName>
        <fullName evidence="2">Transcriptional regulator, LysR family</fullName>
    </submittedName>
</protein>
<proteinExistence type="predicted"/>
<dbReference type="InterPro" id="IPR036388">
    <property type="entry name" value="WH-like_DNA-bd_sf"/>
</dbReference>